<proteinExistence type="predicted"/>
<gene>
    <name evidence="1" type="ORF">DEO72_LG2g3149</name>
</gene>
<reference evidence="1 2" key="1">
    <citation type="submission" date="2019-04" db="EMBL/GenBank/DDBJ databases">
        <title>An improved genome assembly and genetic linkage map for asparagus bean, Vigna unguiculata ssp. sesquipedialis.</title>
        <authorList>
            <person name="Xia Q."/>
            <person name="Zhang R."/>
            <person name="Dong Y."/>
        </authorList>
    </citation>
    <scope>NUCLEOTIDE SEQUENCE [LARGE SCALE GENOMIC DNA]</scope>
    <source>
        <tissue evidence="1">Leaf</tissue>
    </source>
</reference>
<dbReference type="EMBL" id="CP039346">
    <property type="protein sequence ID" value="QCD82808.1"/>
    <property type="molecule type" value="Genomic_DNA"/>
</dbReference>
<evidence type="ECO:0000313" key="1">
    <source>
        <dbReference type="EMBL" id="QCD82808.1"/>
    </source>
</evidence>
<evidence type="ECO:0000313" key="2">
    <source>
        <dbReference type="Proteomes" id="UP000501690"/>
    </source>
</evidence>
<dbReference type="Proteomes" id="UP000501690">
    <property type="component" value="Linkage Group LG2"/>
</dbReference>
<name>A0A4D6L2V2_VIGUN</name>
<sequence>MRTVASYAVSLRRDPLRLSETSACSKQGFGRLSDNSRGKSWASLYSSHLGEASSLRRDYQYPPMFAPASHIHIYQTENQDSLGTHDNTQARES</sequence>
<accession>A0A4D6L2V2</accession>
<protein>
    <submittedName>
        <fullName evidence="1">Uncharacterized protein</fullName>
    </submittedName>
</protein>
<organism evidence="1 2">
    <name type="scientific">Vigna unguiculata</name>
    <name type="common">Cowpea</name>
    <dbReference type="NCBI Taxonomy" id="3917"/>
    <lineage>
        <taxon>Eukaryota</taxon>
        <taxon>Viridiplantae</taxon>
        <taxon>Streptophyta</taxon>
        <taxon>Embryophyta</taxon>
        <taxon>Tracheophyta</taxon>
        <taxon>Spermatophyta</taxon>
        <taxon>Magnoliopsida</taxon>
        <taxon>eudicotyledons</taxon>
        <taxon>Gunneridae</taxon>
        <taxon>Pentapetalae</taxon>
        <taxon>rosids</taxon>
        <taxon>fabids</taxon>
        <taxon>Fabales</taxon>
        <taxon>Fabaceae</taxon>
        <taxon>Papilionoideae</taxon>
        <taxon>50 kb inversion clade</taxon>
        <taxon>NPAAA clade</taxon>
        <taxon>indigoferoid/millettioid clade</taxon>
        <taxon>Phaseoleae</taxon>
        <taxon>Vigna</taxon>
    </lineage>
</organism>
<dbReference type="AlphaFoldDB" id="A0A4D6L2V2"/>
<keyword evidence="2" id="KW-1185">Reference proteome</keyword>